<evidence type="ECO:0000256" key="1">
    <source>
        <dbReference type="SAM" id="Phobius"/>
    </source>
</evidence>
<proteinExistence type="predicted"/>
<evidence type="ECO:0000313" key="3">
    <source>
        <dbReference type="EMBL" id="NBH62176.1"/>
    </source>
</evidence>
<name>A0A845QKN8_9FIRM</name>
<keyword evidence="1" id="KW-1133">Transmembrane helix</keyword>
<accession>A0A845QKN8</accession>
<keyword evidence="4" id="KW-1185">Reference proteome</keyword>
<dbReference type="RefSeq" id="WP_160202461.1">
    <property type="nucleotide sequence ID" value="NZ_QXWK01000020.1"/>
</dbReference>
<dbReference type="Pfam" id="PF20155">
    <property type="entry name" value="TMP_3"/>
    <property type="match status" value="1"/>
</dbReference>
<feature type="domain" description="Tape measure protein N-terminal" evidence="2">
    <location>
        <begin position="105"/>
        <end position="282"/>
    </location>
</feature>
<feature type="transmembrane region" description="Helical" evidence="1">
    <location>
        <begin position="429"/>
        <end position="448"/>
    </location>
</feature>
<feature type="transmembrane region" description="Helical" evidence="1">
    <location>
        <begin position="455"/>
        <end position="474"/>
    </location>
</feature>
<feature type="transmembrane region" description="Helical" evidence="1">
    <location>
        <begin position="372"/>
        <end position="393"/>
    </location>
</feature>
<dbReference type="EMBL" id="QXWK01000020">
    <property type="protein sequence ID" value="NBH62176.1"/>
    <property type="molecule type" value="Genomic_DNA"/>
</dbReference>
<dbReference type="AlphaFoldDB" id="A0A845QKN8"/>
<dbReference type="Proteomes" id="UP000446866">
    <property type="component" value="Unassembled WGS sequence"/>
</dbReference>
<keyword evidence="1" id="KW-0812">Transmembrane</keyword>
<organism evidence="3 4">
    <name type="scientific">Anaerotruncus colihominis</name>
    <dbReference type="NCBI Taxonomy" id="169435"/>
    <lineage>
        <taxon>Bacteria</taxon>
        <taxon>Bacillati</taxon>
        <taxon>Bacillota</taxon>
        <taxon>Clostridia</taxon>
        <taxon>Eubacteriales</taxon>
        <taxon>Oscillospiraceae</taxon>
        <taxon>Anaerotruncus</taxon>
    </lineage>
</organism>
<protein>
    <submittedName>
        <fullName evidence="3">Tail tape measure protein</fullName>
    </submittedName>
</protein>
<gene>
    <name evidence="3" type="ORF">D0435_10980</name>
</gene>
<feature type="transmembrane region" description="Helical" evidence="1">
    <location>
        <begin position="405"/>
        <end position="423"/>
    </location>
</feature>
<dbReference type="InterPro" id="IPR013491">
    <property type="entry name" value="Tape_meas_N"/>
</dbReference>
<evidence type="ECO:0000313" key="4">
    <source>
        <dbReference type="Proteomes" id="UP000446866"/>
    </source>
</evidence>
<reference evidence="3 4" key="1">
    <citation type="submission" date="2018-08" db="EMBL/GenBank/DDBJ databases">
        <title>Murine metabolic-syndrome-specific gut microbial biobank.</title>
        <authorList>
            <person name="Liu C."/>
        </authorList>
    </citation>
    <scope>NUCLEOTIDE SEQUENCE [LARGE SCALE GENOMIC DNA]</scope>
    <source>
        <strain evidence="3 4">28</strain>
    </source>
</reference>
<comment type="caution">
    <text evidence="3">The sequence shown here is derived from an EMBL/GenBank/DDBJ whole genome shotgun (WGS) entry which is preliminary data.</text>
</comment>
<evidence type="ECO:0000259" key="2">
    <source>
        <dbReference type="Pfam" id="PF20155"/>
    </source>
</evidence>
<feature type="transmembrane region" description="Helical" evidence="1">
    <location>
        <begin position="306"/>
        <end position="328"/>
    </location>
</feature>
<sequence length="638" mass="67799">MATIMTQMYLNDNMTAGLRNINTALSRVIGSLGSVDGQLSGGLDSGALRAAQQECDMLNVKLEEMANAAGRIPAPVRQTENAFDSLTGKVMGFVSAYAGIQGVKRLVALSDEVTQTTARLNLMNDGLQTTAELQNKIMESANRSRASFLTQADIIAKLGQRAPDAFSSNDETIQFAENLSKMFVVAGASQQEMASASLQLTQALGSGVLRGEELNAVFESAPNVIQTIADYLGVPIGEIREMASEGQITADIVKQAMLGATEDINAQFESMPMTWAQVWTLTCNKLIAATQPLLSVISFLAQNWDFLQPIVLGIAAAIGGLVAAHLAYNAAAAISSTWTSICAAAQMLRTEATFAETAAQYGLNAALLACPITWIVGGIILLITMLYAIVAVINKVTGKSISATGLIVGTIAVAGALIGNIAIGTINGILQAVWAFVEPFIGIVEWILNVVDGGFDSFGGAVANLIGQIISWFLSLGKIVTTIIDAIFGTNWTDGLNDLQKSVISWGKNDKAITLDREAPNIDYRFDYSDAWNWGYGKGSNLFGGGNDETTEGILSAADKTAANTDKIADALDITNSNLKYIRDYAAEKAINRYTATEIKIDMTNNNNINSDDDIDGIVAKLKGKLEEEMISTAEGVH</sequence>
<keyword evidence="1" id="KW-0472">Membrane</keyword>
<dbReference type="NCBIfam" id="TIGR02675">
    <property type="entry name" value="tape_meas_nterm"/>
    <property type="match status" value="1"/>
</dbReference>